<keyword evidence="2" id="KW-1185">Reference proteome</keyword>
<dbReference type="Proteomes" id="UP001209229">
    <property type="component" value="Unassembled WGS sequence"/>
</dbReference>
<dbReference type="AlphaFoldDB" id="A0AAE3M7Q2"/>
<gene>
    <name evidence="1" type="ORF">OM075_17910</name>
</gene>
<reference evidence="1" key="1">
    <citation type="submission" date="2022-10" db="EMBL/GenBank/DDBJ databases">
        <authorList>
            <person name="Yu W.X."/>
        </authorList>
    </citation>
    <scope>NUCLEOTIDE SEQUENCE</scope>
    <source>
        <strain evidence="1">AAT</strain>
    </source>
</reference>
<proteinExistence type="predicted"/>
<evidence type="ECO:0000313" key="1">
    <source>
        <dbReference type="EMBL" id="MCW3788349.1"/>
    </source>
</evidence>
<comment type="caution">
    <text evidence="1">The sequence shown here is derived from an EMBL/GenBank/DDBJ whole genome shotgun (WGS) entry which is preliminary data.</text>
</comment>
<evidence type="ECO:0000313" key="2">
    <source>
        <dbReference type="Proteomes" id="UP001209229"/>
    </source>
</evidence>
<sequence length="111" mass="12963">MEVEKELIIELLNKSNQKGLYTLIISCYEDLIKKKLESGVGILLIKKIIEKDLNIKEDTINYNSFLKAIQRKFKAKKESKNTLKDKKDIENIDSINLNIYQDNNSKKNPFD</sequence>
<dbReference type="EMBL" id="JAPDPJ010000051">
    <property type="protein sequence ID" value="MCW3788349.1"/>
    <property type="molecule type" value="Genomic_DNA"/>
</dbReference>
<accession>A0AAE3M7Q2</accession>
<protein>
    <submittedName>
        <fullName evidence="1">Uncharacterized protein</fullName>
    </submittedName>
</protein>
<dbReference type="RefSeq" id="WP_301191910.1">
    <property type="nucleotide sequence ID" value="NZ_JAPDPJ010000051.1"/>
</dbReference>
<organism evidence="1 2">
    <name type="scientific">Plebeiibacterium sediminum</name>
    <dbReference type="NCBI Taxonomy" id="2992112"/>
    <lineage>
        <taxon>Bacteria</taxon>
        <taxon>Pseudomonadati</taxon>
        <taxon>Bacteroidota</taxon>
        <taxon>Bacteroidia</taxon>
        <taxon>Marinilabiliales</taxon>
        <taxon>Marinilabiliaceae</taxon>
        <taxon>Plebeiibacterium</taxon>
    </lineage>
</organism>
<name>A0AAE3M7Q2_9BACT</name>